<comment type="caution">
    <text evidence="2">The sequence shown here is derived from an EMBL/GenBank/DDBJ whole genome shotgun (WGS) entry which is preliminary data.</text>
</comment>
<name>A0ABN7Z049_9BURK</name>
<sequence length="120" mass="13525">MADNTTTSAEKKPRWIDTTINLQALMGSLIGGGVALTVAYFGIVGRVASLEQKDSEHERHFQRVETDIRQTRDDTSQQMRNISADVKEQLSGVSNDVKDIRRYLMDNAAGARTDIKRWTR</sequence>
<proteinExistence type="predicted"/>
<organism evidence="2 3">
    <name type="scientific">Cupriavidus pampae</name>
    <dbReference type="NCBI Taxonomy" id="659251"/>
    <lineage>
        <taxon>Bacteria</taxon>
        <taxon>Pseudomonadati</taxon>
        <taxon>Pseudomonadota</taxon>
        <taxon>Betaproteobacteria</taxon>
        <taxon>Burkholderiales</taxon>
        <taxon>Burkholderiaceae</taxon>
        <taxon>Cupriavidus</taxon>
    </lineage>
</organism>
<keyword evidence="1" id="KW-0812">Transmembrane</keyword>
<keyword evidence="1" id="KW-0472">Membrane</keyword>
<dbReference type="RefSeq" id="WP_223991240.1">
    <property type="nucleotide sequence ID" value="NZ_CAJZAG010000007.1"/>
</dbReference>
<accession>A0ABN7Z049</accession>
<evidence type="ECO:0000313" key="3">
    <source>
        <dbReference type="Proteomes" id="UP000706525"/>
    </source>
</evidence>
<reference evidence="2 3" key="1">
    <citation type="submission" date="2021-08" db="EMBL/GenBank/DDBJ databases">
        <authorList>
            <person name="Peeters C."/>
        </authorList>
    </citation>
    <scope>NUCLEOTIDE SEQUENCE [LARGE SCALE GENOMIC DNA]</scope>
    <source>
        <strain evidence="2 3">LMG 32289</strain>
    </source>
</reference>
<evidence type="ECO:0000313" key="2">
    <source>
        <dbReference type="EMBL" id="CAG9177791.1"/>
    </source>
</evidence>
<dbReference type="EMBL" id="CAJZAG010000007">
    <property type="protein sequence ID" value="CAG9177791.1"/>
    <property type="molecule type" value="Genomic_DNA"/>
</dbReference>
<dbReference type="Proteomes" id="UP000706525">
    <property type="component" value="Unassembled WGS sequence"/>
</dbReference>
<protein>
    <submittedName>
        <fullName evidence="2">Uncharacterized protein</fullName>
    </submittedName>
</protein>
<keyword evidence="3" id="KW-1185">Reference proteome</keyword>
<feature type="transmembrane region" description="Helical" evidence="1">
    <location>
        <begin position="20"/>
        <end position="43"/>
    </location>
</feature>
<evidence type="ECO:0000256" key="1">
    <source>
        <dbReference type="SAM" id="Phobius"/>
    </source>
</evidence>
<keyword evidence="1" id="KW-1133">Transmembrane helix</keyword>
<gene>
    <name evidence="2" type="ORF">LMG32289_03908</name>
</gene>